<keyword evidence="1" id="KW-0732">Signal</keyword>
<comment type="caution">
    <text evidence="2">The sequence shown here is derived from an EMBL/GenBank/DDBJ whole genome shotgun (WGS) entry which is preliminary data.</text>
</comment>
<feature type="non-terminal residue" evidence="2">
    <location>
        <position position="1"/>
    </location>
</feature>
<feature type="chain" id="PRO_5025333779" evidence="1">
    <location>
        <begin position="21"/>
        <end position="80"/>
    </location>
</feature>
<protein>
    <submittedName>
        <fullName evidence="2">Uncharacterized protein</fullName>
    </submittedName>
</protein>
<feature type="signal peptide" evidence="1">
    <location>
        <begin position="1"/>
        <end position="20"/>
    </location>
</feature>
<dbReference type="EMBL" id="BKCJ010428184">
    <property type="protein sequence ID" value="GFA46138.1"/>
    <property type="molecule type" value="Genomic_DNA"/>
</dbReference>
<sequence length="80" mass="8819">WWLVAAVVVDVGGGVGCGWGGDEDDGDGVHGSRVVMMMYAWWRQRRWRRRVVASGVVDLVDRGGRSVFGIRRKSFPAVAS</sequence>
<dbReference type="AlphaFoldDB" id="A0A699JP65"/>
<proteinExistence type="predicted"/>
<reference evidence="2" key="1">
    <citation type="journal article" date="2019" name="Sci. Rep.">
        <title>Draft genome of Tanacetum cinerariifolium, the natural source of mosquito coil.</title>
        <authorList>
            <person name="Yamashiro T."/>
            <person name="Shiraishi A."/>
            <person name="Satake H."/>
            <person name="Nakayama K."/>
        </authorList>
    </citation>
    <scope>NUCLEOTIDE SEQUENCE</scope>
</reference>
<evidence type="ECO:0000256" key="1">
    <source>
        <dbReference type="SAM" id="SignalP"/>
    </source>
</evidence>
<name>A0A699JP65_TANCI</name>
<evidence type="ECO:0000313" key="2">
    <source>
        <dbReference type="EMBL" id="GFA46138.1"/>
    </source>
</evidence>
<organism evidence="2">
    <name type="scientific">Tanacetum cinerariifolium</name>
    <name type="common">Dalmatian daisy</name>
    <name type="synonym">Chrysanthemum cinerariifolium</name>
    <dbReference type="NCBI Taxonomy" id="118510"/>
    <lineage>
        <taxon>Eukaryota</taxon>
        <taxon>Viridiplantae</taxon>
        <taxon>Streptophyta</taxon>
        <taxon>Embryophyta</taxon>
        <taxon>Tracheophyta</taxon>
        <taxon>Spermatophyta</taxon>
        <taxon>Magnoliopsida</taxon>
        <taxon>eudicotyledons</taxon>
        <taxon>Gunneridae</taxon>
        <taxon>Pentapetalae</taxon>
        <taxon>asterids</taxon>
        <taxon>campanulids</taxon>
        <taxon>Asterales</taxon>
        <taxon>Asteraceae</taxon>
        <taxon>Asteroideae</taxon>
        <taxon>Anthemideae</taxon>
        <taxon>Anthemidinae</taxon>
        <taxon>Tanacetum</taxon>
    </lineage>
</organism>
<gene>
    <name evidence="2" type="ORF">Tci_618110</name>
</gene>
<accession>A0A699JP65</accession>